<comment type="caution">
    <text evidence="1">The sequence shown here is derived from an EMBL/GenBank/DDBJ whole genome shotgun (WGS) entry which is preliminary data.</text>
</comment>
<evidence type="ECO:0000313" key="1">
    <source>
        <dbReference type="EMBL" id="KAJ9085780.1"/>
    </source>
</evidence>
<reference evidence="1" key="1">
    <citation type="submission" date="2022-04" db="EMBL/GenBank/DDBJ databases">
        <title>Genome of the entomopathogenic fungus Entomophthora muscae.</title>
        <authorList>
            <person name="Elya C."/>
            <person name="Lovett B.R."/>
            <person name="Lee E."/>
            <person name="Macias A.M."/>
            <person name="Hajek A.E."/>
            <person name="De Bivort B.L."/>
            <person name="Kasson M.T."/>
            <person name="De Fine Licht H.H."/>
            <person name="Stajich J.E."/>
        </authorList>
    </citation>
    <scope>NUCLEOTIDE SEQUENCE</scope>
    <source>
        <strain evidence="1">Berkeley</strain>
    </source>
</reference>
<name>A0ACC2UFD0_9FUNG</name>
<accession>A0ACC2UFD0</accession>
<organism evidence="1 2">
    <name type="scientific">Entomophthora muscae</name>
    <dbReference type="NCBI Taxonomy" id="34485"/>
    <lineage>
        <taxon>Eukaryota</taxon>
        <taxon>Fungi</taxon>
        <taxon>Fungi incertae sedis</taxon>
        <taxon>Zoopagomycota</taxon>
        <taxon>Entomophthoromycotina</taxon>
        <taxon>Entomophthoromycetes</taxon>
        <taxon>Entomophthorales</taxon>
        <taxon>Entomophthoraceae</taxon>
        <taxon>Entomophthora</taxon>
    </lineage>
</organism>
<proteinExistence type="predicted"/>
<keyword evidence="2" id="KW-1185">Reference proteome</keyword>
<protein>
    <submittedName>
        <fullName evidence="1">Type 1 phosphatases regulator ypi1</fullName>
    </submittedName>
</protein>
<evidence type="ECO:0000313" key="2">
    <source>
        <dbReference type="Proteomes" id="UP001165960"/>
    </source>
</evidence>
<dbReference type="EMBL" id="QTSX02000745">
    <property type="protein sequence ID" value="KAJ9085780.1"/>
    <property type="molecule type" value="Genomic_DNA"/>
</dbReference>
<dbReference type="Proteomes" id="UP001165960">
    <property type="component" value="Unassembled WGS sequence"/>
</dbReference>
<gene>
    <name evidence="1" type="primary">YPI1_1</name>
    <name evidence="1" type="ORF">DSO57_1010586</name>
</gene>
<sequence length="127" mass="14179">MSSRIQDPVINEGNNSRTATITESQAVPMRPGNLFPYRNLWRFRSRFSAPSPLGDDVVDNEGLGRKKSKVCCIFRKQRQFGESSSSDESSSGDEQTYHGTPIGGPNSYEKQPSSQKKKNKKTGIYCI</sequence>